<dbReference type="EMBL" id="JAPMOS010000068">
    <property type="protein sequence ID" value="KAJ4456501.1"/>
    <property type="molecule type" value="Genomic_DNA"/>
</dbReference>
<dbReference type="Proteomes" id="UP001141327">
    <property type="component" value="Unassembled WGS sequence"/>
</dbReference>
<proteinExistence type="predicted"/>
<name>A0ABQ8UDI4_9EUKA</name>
<keyword evidence="2" id="KW-1185">Reference proteome</keyword>
<reference evidence="1" key="1">
    <citation type="journal article" date="2022" name="bioRxiv">
        <title>Genomics of Preaxostyla Flagellates Illuminates Evolutionary Transitions and the Path Towards Mitochondrial Loss.</title>
        <authorList>
            <person name="Novak L.V.F."/>
            <person name="Treitli S.C."/>
            <person name="Pyrih J."/>
            <person name="Halakuc P."/>
            <person name="Pipaliya S.V."/>
            <person name="Vacek V."/>
            <person name="Brzon O."/>
            <person name="Soukal P."/>
            <person name="Eme L."/>
            <person name="Dacks J.B."/>
            <person name="Karnkowska A."/>
            <person name="Elias M."/>
            <person name="Hampl V."/>
        </authorList>
    </citation>
    <scope>NUCLEOTIDE SEQUENCE</scope>
    <source>
        <strain evidence="1">RCP-MX</strain>
    </source>
</reference>
<protein>
    <submittedName>
        <fullName evidence="1">Uncharacterized protein</fullName>
    </submittedName>
</protein>
<organism evidence="1 2">
    <name type="scientific">Paratrimastix pyriformis</name>
    <dbReference type="NCBI Taxonomy" id="342808"/>
    <lineage>
        <taxon>Eukaryota</taxon>
        <taxon>Metamonada</taxon>
        <taxon>Preaxostyla</taxon>
        <taxon>Paratrimastigidae</taxon>
        <taxon>Paratrimastix</taxon>
    </lineage>
</organism>
<accession>A0ABQ8UDI4</accession>
<evidence type="ECO:0000313" key="2">
    <source>
        <dbReference type="Proteomes" id="UP001141327"/>
    </source>
</evidence>
<gene>
    <name evidence="1" type="ORF">PAPYR_8238</name>
</gene>
<evidence type="ECO:0000313" key="1">
    <source>
        <dbReference type="EMBL" id="KAJ4456501.1"/>
    </source>
</evidence>
<sequence length="235" mass="25193">MAKAKMGPLPPVDLVRPSLELLSGLRFDGSPELGLGGHALVPAGILLAESSGDWTFLPSPQAPAPSAVPINPFTDHRPYLKLVTEKVFEATPAAVKGTAYQEVLVAQVLDLARKNLSHSDIRLPNLIWDGIRPESLSLIDFDRFCCFSDEASSCQPNHAAALTLHQVALCVLRLANYQPPDHVIVTSEVADSLSPPMKDQVGPILAALTPEGYSEFEADVALACLKNALRAAEEQ</sequence>
<comment type="caution">
    <text evidence="1">The sequence shown here is derived from an EMBL/GenBank/DDBJ whole genome shotgun (WGS) entry which is preliminary data.</text>
</comment>